<feature type="transmembrane region" description="Helical" evidence="5">
    <location>
        <begin position="244"/>
        <end position="264"/>
    </location>
</feature>
<accession>A0ABW4WUV8</accession>
<feature type="transmembrane region" description="Helical" evidence="5">
    <location>
        <begin position="153"/>
        <end position="176"/>
    </location>
</feature>
<dbReference type="PROSITE" id="PS50850">
    <property type="entry name" value="MFS"/>
    <property type="match status" value="1"/>
</dbReference>
<dbReference type="Pfam" id="PF07690">
    <property type="entry name" value="MFS_1"/>
    <property type="match status" value="1"/>
</dbReference>
<evidence type="ECO:0000313" key="8">
    <source>
        <dbReference type="Proteomes" id="UP001597369"/>
    </source>
</evidence>
<keyword evidence="3 5" id="KW-1133">Transmembrane helix</keyword>
<dbReference type="Gene3D" id="1.20.1250.20">
    <property type="entry name" value="MFS general substrate transporter like domains"/>
    <property type="match status" value="2"/>
</dbReference>
<dbReference type="CDD" id="cd17319">
    <property type="entry name" value="MFS_ExuT_GudP_like"/>
    <property type="match status" value="1"/>
</dbReference>
<comment type="subcellular location">
    <subcellularLocation>
        <location evidence="1">Membrane</location>
        <topology evidence="1">Multi-pass membrane protein</topology>
    </subcellularLocation>
</comment>
<dbReference type="PIRSF" id="PIRSF002808">
    <property type="entry name" value="Hexose_phosphate_transp"/>
    <property type="match status" value="1"/>
</dbReference>
<evidence type="ECO:0000256" key="1">
    <source>
        <dbReference type="ARBA" id="ARBA00004141"/>
    </source>
</evidence>
<keyword evidence="8" id="KW-1185">Reference proteome</keyword>
<feature type="domain" description="Major facilitator superfamily (MFS) profile" evidence="6">
    <location>
        <begin position="26"/>
        <end position="437"/>
    </location>
</feature>
<keyword evidence="4 5" id="KW-0472">Membrane</keyword>
<sequence>MPLTQPAPSVDQPVNQPKIGNYRWVIVALLFFATTINYLDRQVIGLLKPTLEQQFNWTEQDYSRIVMAFSASYALGLLFFGRLVDRIGTKLGYTISVVIWSVSAMFHAVAKSTFGFGVARSALGLSEAGNFPAAIKAVAEWFPKRERALATGIFNSGANIGAVVAPVMVPAILGAYGWEEAFIITGAIGFVWLIFWWLLYEVPSRHKRLTAAEYDFIHSDSEQAVVEAKGSVSWGKLLGIRQTWTFIFGKMLTDPIWWFFLFWLPSYFSSTFSIDLSKPSLHLAVVYTATTVGSIGGGYLSSYFIKKGWPIFKARKTAMFIFALCVTPIMAARYATDVWVAVALISLAAAAHQAWSANIFTTASDMFPKRAVSSVVGIGGMAGSLGGFLFPWLVGNILDSYKSADNIIGGYNVIFTICGLAYLAAWLLMHFLSPKMKQVEV</sequence>
<feature type="transmembrane region" description="Helical" evidence="5">
    <location>
        <begin position="413"/>
        <end position="432"/>
    </location>
</feature>
<feature type="transmembrane region" description="Helical" evidence="5">
    <location>
        <begin position="317"/>
        <end position="335"/>
    </location>
</feature>
<evidence type="ECO:0000256" key="5">
    <source>
        <dbReference type="SAM" id="Phobius"/>
    </source>
</evidence>
<evidence type="ECO:0000256" key="4">
    <source>
        <dbReference type="ARBA" id="ARBA00023136"/>
    </source>
</evidence>
<proteinExistence type="predicted"/>
<feature type="transmembrane region" description="Helical" evidence="5">
    <location>
        <begin position="182"/>
        <end position="200"/>
    </location>
</feature>
<reference evidence="8" key="1">
    <citation type="journal article" date="2019" name="Int. J. Syst. Evol. Microbiol.">
        <title>The Global Catalogue of Microorganisms (GCM) 10K type strain sequencing project: providing services to taxonomists for standard genome sequencing and annotation.</title>
        <authorList>
            <consortium name="The Broad Institute Genomics Platform"/>
            <consortium name="The Broad Institute Genome Sequencing Center for Infectious Disease"/>
            <person name="Wu L."/>
            <person name="Ma J."/>
        </authorList>
    </citation>
    <scope>NUCLEOTIDE SEQUENCE [LARGE SCALE GENOMIC DNA]</scope>
    <source>
        <strain evidence="8">JCM 16545</strain>
    </source>
</reference>
<comment type="caution">
    <text evidence="7">The sequence shown here is derived from an EMBL/GenBank/DDBJ whole genome shotgun (WGS) entry which is preliminary data.</text>
</comment>
<evidence type="ECO:0000313" key="7">
    <source>
        <dbReference type="EMBL" id="MFD2066131.1"/>
    </source>
</evidence>
<feature type="transmembrane region" description="Helical" evidence="5">
    <location>
        <begin position="20"/>
        <end position="39"/>
    </location>
</feature>
<organism evidence="7 8">
    <name type="scientific">Pontibacter silvestris</name>
    <dbReference type="NCBI Taxonomy" id="2305183"/>
    <lineage>
        <taxon>Bacteria</taxon>
        <taxon>Pseudomonadati</taxon>
        <taxon>Bacteroidota</taxon>
        <taxon>Cytophagia</taxon>
        <taxon>Cytophagales</taxon>
        <taxon>Hymenobacteraceae</taxon>
        <taxon>Pontibacter</taxon>
    </lineage>
</organism>
<keyword evidence="2 5" id="KW-0812">Transmembrane</keyword>
<evidence type="ECO:0000259" key="6">
    <source>
        <dbReference type="PROSITE" id="PS50850"/>
    </source>
</evidence>
<feature type="transmembrane region" description="Helical" evidence="5">
    <location>
        <begin position="372"/>
        <end position="393"/>
    </location>
</feature>
<dbReference type="InterPro" id="IPR011701">
    <property type="entry name" value="MFS"/>
</dbReference>
<dbReference type="InterPro" id="IPR036259">
    <property type="entry name" value="MFS_trans_sf"/>
</dbReference>
<protein>
    <submittedName>
        <fullName evidence="7">MFS transporter</fullName>
    </submittedName>
</protein>
<dbReference type="PANTHER" id="PTHR11662">
    <property type="entry name" value="SOLUTE CARRIER FAMILY 17"/>
    <property type="match status" value="1"/>
</dbReference>
<feature type="transmembrane region" description="Helical" evidence="5">
    <location>
        <begin position="284"/>
        <end position="305"/>
    </location>
</feature>
<dbReference type="EMBL" id="JBHUHV010000017">
    <property type="protein sequence ID" value="MFD2066131.1"/>
    <property type="molecule type" value="Genomic_DNA"/>
</dbReference>
<dbReference type="SUPFAM" id="SSF103473">
    <property type="entry name" value="MFS general substrate transporter"/>
    <property type="match status" value="1"/>
</dbReference>
<feature type="transmembrane region" description="Helical" evidence="5">
    <location>
        <begin position="341"/>
        <end position="360"/>
    </location>
</feature>
<dbReference type="InterPro" id="IPR020846">
    <property type="entry name" value="MFS_dom"/>
</dbReference>
<name>A0ABW4WUV8_9BACT</name>
<dbReference type="PANTHER" id="PTHR11662:SF285">
    <property type="entry name" value="HEXURONATE TRANSPORTER"/>
    <property type="match status" value="1"/>
</dbReference>
<dbReference type="Proteomes" id="UP001597369">
    <property type="component" value="Unassembled WGS sequence"/>
</dbReference>
<evidence type="ECO:0000256" key="3">
    <source>
        <dbReference type="ARBA" id="ARBA00022989"/>
    </source>
</evidence>
<gene>
    <name evidence="7" type="ORF">ACFSKU_04500</name>
</gene>
<evidence type="ECO:0000256" key="2">
    <source>
        <dbReference type="ARBA" id="ARBA00022692"/>
    </source>
</evidence>
<dbReference type="InterPro" id="IPR000849">
    <property type="entry name" value="Sugar_P_transporter"/>
</dbReference>
<dbReference type="InterPro" id="IPR050382">
    <property type="entry name" value="MFS_Na/Anion_cotransporter"/>
</dbReference>
<feature type="transmembrane region" description="Helical" evidence="5">
    <location>
        <begin position="65"/>
        <end position="84"/>
    </location>
</feature>
<dbReference type="RefSeq" id="WP_229961396.1">
    <property type="nucleotide sequence ID" value="NZ_JAJJWI010000012.1"/>
</dbReference>